<keyword evidence="8" id="KW-1185">Reference proteome</keyword>
<proteinExistence type="predicted"/>
<dbReference type="InterPro" id="IPR000719">
    <property type="entry name" value="Prot_kinase_dom"/>
</dbReference>
<evidence type="ECO:0000256" key="4">
    <source>
        <dbReference type="ARBA" id="ARBA00022777"/>
    </source>
</evidence>
<dbReference type="Pfam" id="PF00069">
    <property type="entry name" value="Pkinase"/>
    <property type="match status" value="1"/>
</dbReference>
<keyword evidence="4" id="KW-0418">Kinase</keyword>
<feature type="domain" description="Protein kinase" evidence="6">
    <location>
        <begin position="54"/>
        <end position="323"/>
    </location>
</feature>
<dbReference type="PANTHER" id="PTHR24349">
    <property type="entry name" value="SERINE/THREONINE-PROTEIN KINASE"/>
    <property type="match status" value="1"/>
</dbReference>
<reference evidence="7" key="1">
    <citation type="submission" date="2021-01" db="EMBL/GenBank/DDBJ databases">
        <authorList>
            <consortium name="Genoscope - CEA"/>
            <person name="William W."/>
        </authorList>
    </citation>
    <scope>NUCLEOTIDE SEQUENCE</scope>
</reference>
<dbReference type="GO" id="GO:0004674">
    <property type="term" value="F:protein serine/threonine kinase activity"/>
    <property type="evidence" value="ECO:0007669"/>
    <property type="project" value="UniProtKB-KW"/>
</dbReference>
<evidence type="ECO:0000256" key="1">
    <source>
        <dbReference type="ARBA" id="ARBA00022527"/>
    </source>
</evidence>
<dbReference type="PROSITE" id="PS50011">
    <property type="entry name" value="PROTEIN_KINASE_DOM"/>
    <property type="match status" value="1"/>
</dbReference>
<evidence type="ECO:0000313" key="7">
    <source>
        <dbReference type="EMBL" id="CAD8176724.1"/>
    </source>
</evidence>
<sequence>MLTNIKMHQENIRNDLRTHLFGKQGFKIRRSVDIENVIVQQEQVQSVERFKDAYVLQEKIGEGAHSVVRKCYKIPKQRSTKSLMPKSIQIYAVKCFRTDDPEIVNTIIHTFNLQRQLQDIPQVCRTYDLFIDQQTKHHYQVIEFCDSPNLEQVCRNLTLRQKQDTIKQLAQVIGQIHSRGISHRDLKPENILIQTEPNLQIKLIDFGVSKRFKYRDTFTEMWTATGTILYQAPEVFLGGGYDEKVDIWSIGIILYQLLCQTLPFYAETISETIEQITSLDPQFQYSQEFLQLNQVQRDLIKRLLKPYPHQRLSAEEIPLHPWFDQENHVDASSDDMILAQDIIQGERTMSNQIGTEITEQQFQNLMDSLEWEGMCCLSRDKEYHVLNNELVIFREYLNVKITVKLGDISKESGESVICLYTNPEKIPLQPFHTQQVYDNLCKIGFENMYTQNLEMSNYKCITYYRVRAFESEKDLFQYYNGYKECLTQLNDDQYKEILICDCPIKQSRSFSSEVLVRSIIDFIEESNNRLHIKSITIMNCDKKKSRFLKYELIKQIEESKQPALRKDRQNKFMKFITSTKSITSEMGRQNKCDFSLKDFDLGDESKLMNLKEEQ</sequence>
<dbReference type="AlphaFoldDB" id="A0A8S1VHP1"/>
<dbReference type="Proteomes" id="UP000689195">
    <property type="component" value="Unassembled WGS sequence"/>
</dbReference>
<evidence type="ECO:0000313" key="8">
    <source>
        <dbReference type="Proteomes" id="UP000689195"/>
    </source>
</evidence>
<dbReference type="SMART" id="SM00220">
    <property type="entry name" value="S_TKc"/>
    <property type="match status" value="1"/>
</dbReference>
<evidence type="ECO:0000256" key="3">
    <source>
        <dbReference type="ARBA" id="ARBA00022741"/>
    </source>
</evidence>
<evidence type="ECO:0000256" key="5">
    <source>
        <dbReference type="ARBA" id="ARBA00022840"/>
    </source>
</evidence>
<keyword evidence="5" id="KW-0067">ATP-binding</keyword>
<keyword evidence="2" id="KW-0808">Transferase</keyword>
<dbReference type="InterPro" id="IPR050205">
    <property type="entry name" value="CDPK_Ser/Thr_kinases"/>
</dbReference>
<comment type="caution">
    <text evidence="7">The sequence shown here is derived from an EMBL/GenBank/DDBJ whole genome shotgun (WGS) entry which is preliminary data.</text>
</comment>
<keyword evidence="1" id="KW-0723">Serine/threonine-protein kinase</keyword>
<dbReference type="GO" id="GO:0005524">
    <property type="term" value="F:ATP binding"/>
    <property type="evidence" value="ECO:0007669"/>
    <property type="project" value="UniProtKB-KW"/>
</dbReference>
<evidence type="ECO:0000259" key="6">
    <source>
        <dbReference type="PROSITE" id="PS50011"/>
    </source>
</evidence>
<dbReference type="EMBL" id="CAJJDO010000065">
    <property type="protein sequence ID" value="CAD8176724.1"/>
    <property type="molecule type" value="Genomic_DNA"/>
</dbReference>
<name>A0A8S1VHP1_9CILI</name>
<keyword evidence="3" id="KW-0547">Nucleotide-binding</keyword>
<dbReference type="InterPro" id="IPR008271">
    <property type="entry name" value="Ser/Thr_kinase_AS"/>
</dbReference>
<gene>
    <name evidence="7" type="ORF">PPENT_87.1.T0650226</name>
</gene>
<protein>
    <recommendedName>
        <fullName evidence="6">Protein kinase domain-containing protein</fullName>
    </recommendedName>
</protein>
<dbReference type="OrthoDB" id="6513151at2759"/>
<dbReference type="PROSITE" id="PS00108">
    <property type="entry name" value="PROTEIN_KINASE_ST"/>
    <property type="match status" value="1"/>
</dbReference>
<organism evidence="7 8">
    <name type="scientific">Paramecium pentaurelia</name>
    <dbReference type="NCBI Taxonomy" id="43138"/>
    <lineage>
        <taxon>Eukaryota</taxon>
        <taxon>Sar</taxon>
        <taxon>Alveolata</taxon>
        <taxon>Ciliophora</taxon>
        <taxon>Intramacronucleata</taxon>
        <taxon>Oligohymenophorea</taxon>
        <taxon>Peniculida</taxon>
        <taxon>Parameciidae</taxon>
        <taxon>Paramecium</taxon>
    </lineage>
</organism>
<accession>A0A8S1VHP1</accession>
<evidence type="ECO:0000256" key="2">
    <source>
        <dbReference type="ARBA" id="ARBA00022679"/>
    </source>
</evidence>